<dbReference type="AlphaFoldDB" id="A0A0A9GKM1"/>
<proteinExistence type="predicted"/>
<accession>A0A0A9GKM1</accession>
<name>A0A0A9GKM1_ARUDO</name>
<reference evidence="1" key="1">
    <citation type="submission" date="2014-09" db="EMBL/GenBank/DDBJ databases">
        <authorList>
            <person name="Magalhaes I.L.F."/>
            <person name="Oliveira U."/>
            <person name="Santos F.R."/>
            <person name="Vidigal T.H.D.A."/>
            <person name="Brescovit A.D."/>
            <person name="Santos A.J."/>
        </authorList>
    </citation>
    <scope>NUCLEOTIDE SEQUENCE</scope>
    <source>
        <tissue evidence="1">Shoot tissue taken approximately 20 cm above the soil surface</tissue>
    </source>
</reference>
<sequence>MKVESCVLNLSILLYVYELWTSLCDQVVEGNDSIVLCIHAFGAGIVSLCCLHCW</sequence>
<reference evidence="1" key="2">
    <citation type="journal article" date="2015" name="Data Brief">
        <title>Shoot transcriptome of the giant reed, Arundo donax.</title>
        <authorList>
            <person name="Barrero R.A."/>
            <person name="Guerrero F.D."/>
            <person name="Moolhuijzen P."/>
            <person name="Goolsby J.A."/>
            <person name="Tidwell J."/>
            <person name="Bellgard S.E."/>
            <person name="Bellgard M.I."/>
        </authorList>
    </citation>
    <scope>NUCLEOTIDE SEQUENCE</scope>
    <source>
        <tissue evidence="1">Shoot tissue taken approximately 20 cm above the soil surface</tissue>
    </source>
</reference>
<organism evidence="1">
    <name type="scientific">Arundo donax</name>
    <name type="common">Giant reed</name>
    <name type="synonym">Donax arundinaceus</name>
    <dbReference type="NCBI Taxonomy" id="35708"/>
    <lineage>
        <taxon>Eukaryota</taxon>
        <taxon>Viridiplantae</taxon>
        <taxon>Streptophyta</taxon>
        <taxon>Embryophyta</taxon>
        <taxon>Tracheophyta</taxon>
        <taxon>Spermatophyta</taxon>
        <taxon>Magnoliopsida</taxon>
        <taxon>Liliopsida</taxon>
        <taxon>Poales</taxon>
        <taxon>Poaceae</taxon>
        <taxon>PACMAD clade</taxon>
        <taxon>Arundinoideae</taxon>
        <taxon>Arundineae</taxon>
        <taxon>Arundo</taxon>
    </lineage>
</organism>
<protein>
    <submittedName>
        <fullName evidence="1">Uncharacterized protein</fullName>
    </submittedName>
</protein>
<evidence type="ECO:0000313" key="1">
    <source>
        <dbReference type="EMBL" id="JAE23081.1"/>
    </source>
</evidence>
<dbReference type="EMBL" id="GBRH01174815">
    <property type="protein sequence ID" value="JAE23081.1"/>
    <property type="molecule type" value="Transcribed_RNA"/>
</dbReference>